<dbReference type="InterPro" id="IPR023296">
    <property type="entry name" value="Glyco_hydro_beta-prop_sf"/>
</dbReference>
<dbReference type="OrthoDB" id="9801455at2"/>
<dbReference type="GO" id="GO:0009044">
    <property type="term" value="F:xylan 1,4-beta-xylosidase activity"/>
    <property type="evidence" value="ECO:0007669"/>
    <property type="project" value="UniProtKB-EC"/>
</dbReference>
<dbReference type="Gene3D" id="2.60.120.200">
    <property type="match status" value="1"/>
</dbReference>
<dbReference type="SUPFAM" id="SSF49899">
    <property type="entry name" value="Concanavalin A-like lectins/glucanases"/>
    <property type="match status" value="1"/>
</dbReference>
<feature type="active site" description="Proton acceptor" evidence="4">
    <location>
        <position position="17"/>
    </location>
</feature>
<protein>
    <submittedName>
        <fullName evidence="8">Beta-xylosidase</fullName>
        <ecNumber evidence="8">3.2.1.37</ecNumber>
    </submittedName>
</protein>
<dbReference type="Gene3D" id="2.115.10.20">
    <property type="entry name" value="Glycosyl hydrolase domain, family 43"/>
    <property type="match status" value="1"/>
</dbReference>
<dbReference type="SUPFAM" id="SSF75005">
    <property type="entry name" value="Arabinanase/levansucrase/invertase"/>
    <property type="match status" value="1"/>
</dbReference>
<sequence>MTDNGIRNPILPGFNPDPSICRVGDDYYIATSTFEWYPGVQIHHSRDLANWQLAARPLNRAGLLDMRGNCDSGGIWAPCLTHADGLFWLVYTDVKRISGSFKDAPNYLTTAPTVEGPWSDRVFLNASGFDASLFHAPDGRKYLLNMLWDHRQKGHGDQFAGIVLQEYDVAAQKLVGPIHNIFRGSERKLTEAPHLYYRNGWYYLMTAEGGTGYEHAVTLARSRDLLGPYEMHPNTHVLTTFDAPDAPLQRCGHADIVETQTGETYMVHLCSRPVDVEWDEGKAAFRRGLPGEENERRRSQMGRETGIQKMEWRDDGWLYLAEGGHAPTSLITPAPKGLEPAPFDAPPVRTRFASGPLPTDFQWLRSPEPERMFSLDARPGHLRIFGRMSPGNVFENAMLARRQTEHRFTATTEITFDPIDFQTFAGLMCWYNMAQHHFLAVCREDDGSRALRIMSALGDFPFGKTVFGCDPELVPDGPLELRVSVDKAALQFSWRSGEGAWRDIGPVLDATILSDEAGVGEGNNFTGAFVGMAAYDTGGRGHHADFAWFDYALRD</sequence>
<evidence type="ECO:0000256" key="1">
    <source>
        <dbReference type="ARBA" id="ARBA00009865"/>
    </source>
</evidence>
<dbReference type="InterPro" id="IPR006710">
    <property type="entry name" value="Glyco_hydro_43"/>
</dbReference>
<dbReference type="Pfam" id="PF17851">
    <property type="entry name" value="GH43_C2"/>
    <property type="match status" value="1"/>
</dbReference>
<dbReference type="AlphaFoldDB" id="A0A1U9Z0Y4"/>
<evidence type="ECO:0000256" key="4">
    <source>
        <dbReference type="PIRSR" id="PIRSR606710-1"/>
    </source>
</evidence>
<dbReference type="GO" id="GO:0005975">
    <property type="term" value="P:carbohydrate metabolic process"/>
    <property type="evidence" value="ECO:0007669"/>
    <property type="project" value="InterPro"/>
</dbReference>
<dbReference type="InterPro" id="IPR051795">
    <property type="entry name" value="Glycosyl_Hydrlase_43"/>
</dbReference>
<evidence type="ECO:0000259" key="7">
    <source>
        <dbReference type="Pfam" id="PF17851"/>
    </source>
</evidence>
<feature type="active site" description="Proton donor" evidence="4">
    <location>
        <position position="191"/>
    </location>
</feature>
<dbReference type="RefSeq" id="WP_018062823.1">
    <property type="nucleotide sequence ID" value="NZ_AQWH01000001.1"/>
</dbReference>
<dbReference type="eggNOG" id="COG3507">
    <property type="taxonomic scope" value="Bacteria"/>
</dbReference>
<evidence type="ECO:0000313" key="8">
    <source>
        <dbReference type="EMBL" id="AQZ51310.1"/>
    </source>
</evidence>
<keyword evidence="2 6" id="KW-0378">Hydrolase</keyword>
<dbReference type="EC" id="3.2.1.37" evidence="8"/>
<dbReference type="EMBL" id="CP020330">
    <property type="protein sequence ID" value="AQZ51310.1"/>
    <property type="molecule type" value="Genomic_DNA"/>
</dbReference>
<keyword evidence="3 6" id="KW-0326">Glycosidase</keyword>
<feature type="site" description="Important for catalytic activity, responsible for pKa modulation of the active site Glu and correct orientation of both the proton donor and substrate" evidence="5">
    <location>
        <position position="130"/>
    </location>
</feature>
<dbReference type="KEGG" id="mmed:Mame_01969"/>
<dbReference type="Proteomes" id="UP000191135">
    <property type="component" value="Chromosome"/>
</dbReference>
<evidence type="ECO:0000256" key="6">
    <source>
        <dbReference type="RuleBase" id="RU361187"/>
    </source>
</evidence>
<proteinExistence type="inferred from homology"/>
<evidence type="ECO:0000256" key="3">
    <source>
        <dbReference type="ARBA" id="ARBA00023295"/>
    </source>
</evidence>
<dbReference type="Pfam" id="PF04616">
    <property type="entry name" value="Glyco_hydro_43"/>
    <property type="match status" value="1"/>
</dbReference>
<reference evidence="8 9" key="1">
    <citation type="submission" date="2017-03" db="EMBL/GenBank/DDBJ databases">
        <title>Foreign affairs: Plasmid Transfer between Roseobacters and Rhizobia.</title>
        <authorList>
            <person name="Bartling P."/>
            <person name="Bunk B."/>
            <person name="Overmann J."/>
            <person name="Brinkmann H."/>
            <person name="Petersen J."/>
        </authorList>
    </citation>
    <scope>NUCLEOTIDE SEQUENCE [LARGE SCALE GENOMIC DNA]</scope>
    <source>
        <strain evidence="8 9">MACL11</strain>
    </source>
</reference>
<dbReference type="CDD" id="cd09000">
    <property type="entry name" value="GH43_SXA-like"/>
    <property type="match status" value="1"/>
</dbReference>
<feature type="domain" description="Beta-xylosidase C-terminal Concanavalin A-like" evidence="7">
    <location>
        <begin position="350"/>
        <end position="551"/>
    </location>
</feature>
<dbReference type="InterPro" id="IPR041542">
    <property type="entry name" value="GH43_C2"/>
</dbReference>
<dbReference type="PANTHER" id="PTHR42812">
    <property type="entry name" value="BETA-XYLOSIDASE"/>
    <property type="match status" value="1"/>
</dbReference>
<organism evidence="8 9">
    <name type="scientific">Martelella mediterranea DSM 17316</name>
    <dbReference type="NCBI Taxonomy" id="1122214"/>
    <lineage>
        <taxon>Bacteria</taxon>
        <taxon>Pseudomonadati</taxon>
        <taxon>Pseudomonadota</taxon>
        <taxon>Alphaproteobacteria</taxon>
        <taxon>Hyphomicrobiales</taxon>
        <taxon>Aurantimonadaceae</taxon>
        <taxon>Martelella</taxon>
    </lineage>
</organism>
<evidence type="ECO:0000256" key="2">
    <source>
        <dbReference type="ARBA" id="ARBA00022801"/>
    </source>
</evidence>
<keyword evidence="9" id="KW-1185">Reference proteome</keyword>
<evidence type="ECO:0000256" key="5">
    <source>
        <dbReference type="PIRSR" id="PIRSR606710-2"/>
    </source>
</evidence>
<accession>A0A1U9Z0Y4</accession>
<dbReference type="InterPro" id="IPR013320">
    <property type="entry name" value="ConA-like_dom_sf"/>
</dbReference>
<gene>
    <name evidence="8" type="primary">xynB</name>
    <name evidence="8" type="ORF">Mame_01969</name>
</gene>
<evidence type="ECO:0000313" key="9">
    <source>
        <dbReference type="Proteomes" id="UP000191135"/>
    </source>
</evidence>
<name>A0A1U9Z0Y4_9HYPH</name>
<dbReference type="PANTHER" id="PTHR42812:SF12">
    <property type="entry name" value="BETA-XYLOSIDASE-RELATED"/>
    <property type="match status" value="1"/>
</dbReference>
<comment type="similarity">
    <text evidence="1 6">Belongs to the glycosyl hydrolase 43 family.</text>
</comment>
<dbReference type="STRING" id="1122214.Mame_01969"/>